<evidence type="ECO:0000256" key="1">
    <source>
        <dbReference type="ARBA" id="ARBA00004141"/>
    </source>
</evidence>
<evidence type="ECO:0000256" key="5">
    <source>
        <dbReference type="ARBA" id="ARBA00023136"/>
    </source>
</evidence>
<keyword evidence="3 6" id="KW-0812">Transmembrane</keyword>
<dbReference type="PANTHER" id="PTHR34857:SF2">
    <property type="entry name" value="SLL0384 PROTEIN"/>
    <property type="match status" value="1"/>
</dbReference>
<accession>A0A9D1DYA5</accession>
<comment type="caution">
    <text evidence="7">The sequence shown here is derived from an EMBL/GenBank/DDBJ whole genome shotgun (WGS) entry which is preliminary data.</text>
</comment>
<reference evidence="7" key="1">
    <citation type="submission" date="2020-10" db="EMBL/GenBank/DDBJ databases">
        <authorList>
            <person name="Gilroy R."/>
        </authorList>
    </citation>
    <scope>NUCLEOTIDE SEQUENCE</scope>
    <source>
        <strain evidence="7">CHK189-12415</strain>
    </source>
</reference>
<feature type="transmembrane region" description="Helical" evidence="6">
    <location>
        <begin position="103"/>
        <end position="126"/>
    </location>
</feature>
<proteinExistence type="predicted"/>
<evidence type="ECO:0000256" key="2">
    <source>
        <dbReference type="ARBA" id="ARBA00022475"/>
    </source>
</evidence>
<evidence type="ECO:0000313" key="7">
    <source>
        <dbReference type="EMBL" id="HIR61081.1"/>
    </source>
</evidence>
<reference evidence="7" key="2">
    <citation type="journal article" date="2021" name="PeerJ">
        <title>Extensive microbial diversity within the chicken gut microbiome revealed by metagenomics and culture.</title>
        <authorList>
            <person name="Gilroy R."/>
            <person name="Ravi A."/>
            <person name="Getino M."/>
            <person name="Pursley I."/>
            <person name="Horton D.L."/>
            <person name="Alikhan N.F."/>
            <person name="Baker D."/>
            <person name="Gharbi K."/>
            <person name="Hall N."/>
            <person name="Watson M."/>
            <person name="Adriaenssens E.M."/>
            <person name="Foster-Nyarko E."/>
            <person name="Jarju S."/>
            <person name="Secka A."/>
            <person name="Antonio M."/>
            <person name="Oren A."/>
            <person name="Chaudhuri R.R."/>
            <person name="La Ragione R."/>
            <person name="Hildebrand F."/>
            <person name="Pallen M.J."/>
        </authorList>
    </citation>
    <scope>NUCLEOTIDE SEQUENCE</scope>
    <source>
        <strain evidence="7">CHK189-12415</strain>
    </source>
</reference>
<dbReference type="AlphaFoldDB" id="A0A9D1DYA5"/>
<evidence type="ECO:0000256" key="6">
    <source>
        <dbReference type="SAM" id="Phobius"/>
    </source>
</evidence>
<dbReference type="Pfam" id="PF02361">
    <property type="entry name" value="CbiQ"/>
    <property type="match status" value="1"/>
</dbReference>
<feature type="transmembrane region" description="Helical" evidence="6">
    <location>
        <begin position="229"/>
        <end position="251"/>
    </location>
</feature>
<dbReference type="PANTHER" id="PTHR34857">
    <property type="entry name" value="SLL0384 PROTEIN"/>
    <property type="match status" value="1"/>
</dbReference>
<evidence type="ECO:0000313" key="8">
    <source>
        <dbReference type="Proteomes" id="UP000824241"/>
    </source>
</evidence>
<keyword evidence="4 6" id="KW-1133">Transmembrane helix</keyword>
<dbReference type="InterPro" id="IPR003339">
    <property type="entry name" value="ABC/ECF_trnsptr_transmembrane"/>
</dbReference>
<evidence type="ECO:0000256" key="4">
    <source>
        <dbReference type="ARBA" id="ARBA00022989"/>
    </source>
</evidence>
<name>A0A9D1DYA5_9FIRM</name>
<gene>
    <name evidence="7" type="ORF">IAB37_05860</name>
</gene>
<dbReference type="EMBL" id="DVHA01000186">
    <property type="protein sequence ID" value="HIR61081.1"/>
    <property type="molecule type" value="Genomic_DNA"/>
</dbReference>
<keyword evidence="5 6" id="KW-0472">Membrane</keyword>
<feature type="transmembrane region" description="Helical" evidence="6">
    <location>
        <begin position="64"/>
        <end position="83"/>
    </location>
</feature>
<keyword evidence="2" id="KW-1003">Cell membrane</keyword>
<dbReference type="InterPro" id="IPR051611">
    <property type="entry name" value="ECF_transporter_component"/>
</dbReference>
<dbReference type="CDD" id="cd16914">
    <property type="entry name" value="EcfT"/>
    <property type="match status" value="1"/>
</dbReference>
<dbReference type="Proteomes" id="UP000824241">
    <property type="component" value="Unassembled WGS sequence"/>
</dbReference>
<sequence>MNLLQYQPGDSFLHRLNPLTKLAAAFLYGAACIVSGNVFLVTALILLMLLIAATAGLGARAVKLTRNLLILGLFMFVIQLFFVRSGDPLLRVGSMTVVTTGGLTSALLLSLRVVAAMLPLMLLFAITEVSDLCGALVKKLHVPYRYAFIVTTAFRFVPLFTSEFHDIEDAQRSRGVEYDTRNIVKKVQLVAPLFVPLLTSSLRKVDAGAVSAEMRGFNLRTYKSGYQQYPFHPADIAAVAVVVGLIVVAVVL</sequence>
<organism evidence="7 8">
    <name type="scientific">Candidatus Faecivivens stercoravium</name>
    <dbReference type="NCBI Taxonomy" id="2840803"/>
    <lineage>
        <taxon>Bacteria</taxon>
        <taxon>Bacillati</taxon>
        <taxon>Bacillota</taxon>
        <taxon>Clostridia</taxon>
        <taxon>Eubacteriales</taxon>
        <taxon>Oscillospiraceae</taxon>
        <taxon>Oscillospiraceae incertae sedis</taxon>
        <taxon>Candidatus Faecivivens</taxon>
    </lineage>
</organism>
<comment type="subcellular location">
    <subcellularLocation>
        <location evidence="1">Membrane</location>
        <topology evidence="1">Multi-pass membrane protein</topology>
    </subcellularLocation>
</comment>
<dbReference type="GO" id="GO:0005886">
    <property type="term" value="C:plasma membrane"/>
    <property type="evidence" value="ECO:0007669"/>
    <property type="project" value="UniProtKB-ARBA"/>
</dbReference>
<evidence type="ECO:0000256" key="3">
    <source>
        <dbReference type="ARBA" id="ARBA00022692"/>
    </source>
</evidence>
<feature type="transmembrane region" description="Helical" evidence="6">
    <location>
        <begin position="25"/>
        <end position="52"/>
    </location>
</feature>
<protein>
    <submittedName>
        <fullName evidence="7">Energy-coupling factor transporter transmembrane protein EcfT</fullName>
    </submittedName>
</protein>